<dbReference type="OrthoDB" id="9979840at2"/>
<accession>A0A0W0YU01</accession>
<reference evidence="3 4" key="1">
    <citation type="submission" date="2015-11" db="EMBL/GenBank/DDBJ databases">
        <title>Genomic analysis of 38 Legionella species identifies large and diverse effector repertoires.</title>
        <authorList>
            <person name="Burstein D."/>
            <person name="Amaro F."/>
            <person name="Zusman T."/>
            <person name="Lifshitz Z."/>
            <person name="Cohen O."/>
            <person name="Gilbert J.A."/>
            <person name="Pupko T."/>
            <person name="Shuman H.A."/>
            <person name="Segal G."/>
        </authorList>
    </citation>
    <scope>NUCLEOTIDE SEQUENCE [LARGE SCALE GENOMIC DNA]</scope>
    <source>
        <strain evidence="3 4">ATCC 49655</strain>
    </source>
</reference>
<evidence type="ECO:0000313" key="3">
    <source>
        <dbReference type="EMBL" id="KTD60006.1"/>
    </source>
</evidence>
<feature type="transmembrane region" description="Helical" evidence="2">
    <location>
        <begin position="156"/>
        <end position="179"/>
    </location>
</feature>
<dbReference type="PATRIC" id="fig|1122169.6.peg.2015"/>
<keyword evidence="2" id="KW-0472">Membrane</keyword>
<dbReference type="EMBL" id="LNYW01000046">
    <property type="protein sequence ID" value="KTD60006.1"/>
    <property type="molecule type" value="Genomic_DNA"/>
</dbReference>
<comment type="caution">
    <text evidence="3">The sequence shown here is derived from an EMBL/GenBank/DDBJ whole genome shotgun (WGS) entry which is preliminary data.</text>
</comment>
<dbReference type="AlphaFoldDB" id="A0A0W0YU01"/>
<keyword evidence="2" id="KW-1133">Transmembrane helix</keyword>
<name>A0A0W0YU01_9GAMM</name>
<keyword evidence="2" id="KW-0812">Transmembrane</keyword>
<feature type="transmembrane region" description="Helical" evidence="2">
    <location>
        <begin position="185"/>
        <end position="206"/>
    </location>
</feature>
<dbReference type="STRING" id="1122169.Lsha_1756"/>
<evidence type="ECO:0000256" key="2">
    <source>
        <dbReference type="SAM" id="Phobius"/>
    </source>
</evidence>
<dbReference type="RefSeq" id="WP_018576016.1">
    <property type="nucleotide sequence ID" value="NZ_KB892382.1"/>
</dbReference>
<sequence length="395" mass="43093">MWDWIKNFLNRLTSPDDESPADNHHDIERGTPPPILNRDIIIREETTRKRKRHQPDVIPDKTVADKKALAKKTKLEQQKIQREKSATHSNRVNEYTNLAQTYGGLFSLATAMSAVSKTAGSVNFGWVFFLGGIVKGFGSLVNIFRGDRSIAGPLGLIEAPIEMVLGAAMTAISSILLTMDSDDPAYMRLQITNGILAAMITGLLSVEQGYHRIRTMFETKNEASAPGIKTASLVTDKEAEKEKEQLRHRKMCAQSSHQVNDYINMAQSYAGLFSLSTAMSMGNPTAGSENYGWILFLGGLMKGFGSGVNIIRGDRSIAGPLGLIEAPIEMLLGAAMLATSSTLLTMNQDDPSYNALQITNGILSGMASGLLTLEQGYHKIRTANEETPAPAIYLK</sequence>
<evidence type="ECO:0000256" key="1">
    <source>
        <dbReference type="SAM" id="MobiDB-lite"/>
    </source>
</evidence>
<proteinExistence type="predicted"/>
<gene>
    <name evidence="3" type="ORF">Lsha_1756</name>
</gene>
<feature type="region of interest" description="Disordered" evidence="1">
    <location>
        <begin position="13"/>
        <end position="34"/>
    </location>
</feature>
<feature type="transmembrane region" description="Helical" evidence="2">
    <location>
        <begin position="124"/>
        <end position="144"/>
    </location>
</feature>
<evidence type="ECO:0000313" key="4">
    <source>
        <dbReference type="Proteomes" id="UP000054600"/>
    </source>
</evidence>
<organism evidence="3 4">
    <name type="scientific">Legionella shakespearei DSM 23087</name>
    <dbReference type="NCBI Taxonomy" id="1122169"/>
    <lineage>
        <taxon>Bacteria</taxon>
        <taxon>Pseudomonadati</taxon>
        <taxon>Pseudomonadota</taxon>
        <taxon>Gammaproteobacteria</taxon>
        <taxon>Legionellales</taxon>
        <taxon>Legionellaceae</taxon>
        <taxon>Legionella</taxon>
    </lineage>
</organism>
<dbReference type="Proteomes" id="UP000054600">
    <property type="component" value="Unassembled WGS sequence"/>
</dbReference>
<keyword evidence="4" id="KW-1185">Reference proteome</keyword>
<protein>
    <submittedName>
        <fullName evidence="3">Uncharacterized protein</fullName>
    </submittedName>
</protein>